<evidence type="ECO:0008006" key="3">
    <source>
        <dbReference type="Google" id="ProtNLM"/>
    </source>
</evidence>
<evidence type="ECO:0000313" key="1">
    <source>
        <dbReference type="EMBL" id="ADB19080.1"/>
    </source>
</evidence>
<dbReference type="KEGG" id="psl:Psta_4435"/>
<proteinExistence type="predicted"/>
<dbReference type="Proteomes" id="UP000001887">
    <property type="component" value="Chromosome"/>
</dbReference>
<name>D2R5Z5_PIRSD</name>
<organism evidence="1 2">
    <name type="scientific">Pirellula staleyi (strain ATCC 27377 / DSM 6068 / ICPB 4128)</name>
    <name type="common">Pirella staleyi</name>
    <dbReference type="NCBI Taxonomy" id="530564"/>
    <lineage>
        <taxon>Bacteria</taxon>
        <taxon>Pseudomonadati</taxon>
        <taxon>Planctomycetota</taxon>
        <taxon>Planctomycetia</taxon>
        <taxon>Pirellulales</taxon>
        <taxon>Pirellulaceae</taxon>
        <taxon>Pirellula</taxon>
    </lineage>
</organism>
<dbReference type="EMBL" id="CP001848">
    <property type="protein sequence ID" value="ADB19080.1"/>
    <property type="molecule type" value="Genomic_DNA"/>
</dbReference>
<evidence type="ECO:0000313" key="2">
    <source>
        <dbReference type="Proteomes" id="UP000001887"/>
    </source>
</evidence>
<accession>D2R5Z5</accession>
<protein>
    <recommendedName>
        <fullName evidence="3">Transposase</fullName>
    </recommendedName>
</protein>
<keyword evidence="2" id="KW-1185">Reference proteome</keyword>
<gene>
    <name evidence="1" type="ordered locus">Psta_4435</name>
</gene>
<sequence>MTPEYLKSQSFTVRWKVEAYMSGLKRTRGSILQARKNGMPIL</sequence>
<reference evidence="1 2" key="1">
    <citation type="journal article" date="2009" name="Stand. Genomic Sci.">
        <title>Complete genome sequence of Pirellula staleyi type strain (ATCC 27377).</title>
        <authorList>
            <person name="Clum A."/>
            <person name="Tindall B.J."/>
            <person name="Sikorski J."/>
            <person name="Ivanova N."/>
            <person name="Mavrommatis K."/>
            <person name="Lucas S."/>
            <person name="Glavina del Rio T."/>
            <person name="Nolan M."/>
            <person name="Chen F."/>
            <person name="Tice H."/>
            <person name="Pitluck S."/>
            <person name="Cheng J.F."/>
            <person name="Chertkov O."/>
            <person name="Brettin T."/>
            <person name="Han C."/>
            <person name="Detter J.C."/>
            <person name="Kuske C."/>
            <person name="Bruce D."/>
            <person name="Goodwin L."/>
            <person name="Ovchinikova G."/>
            <person name="Pati A."/>
            <person name="Mikhailova N."/>
            <person name="Chen A."/>
            <person name="Palaniappan K."/>
            <person name="Land M."/>
            <person name="Hauser L."/>
            <person name="Chang Y.J."/>
            <person name="Jeffries C.D."/>
            <person name="Chain P."/>
            <person name="Rohde M."/>
            <person name="Goker M."/>
            <person name="Bristow J."/>
            <person name="Eisen J.A."/>
            <person name="Markowitz V."/>
            <person name="Hugenholtz P."/>
            <person name="Kyrpides N.C."/>
            <person name="Klenk H.P."/>
            <person name="Lapidus A."/>
        </authorList>
    </citation>
    <scope>NUCLEOTIDE SEQUENCE [LARGE SCALE GENOMIC DNA]</scope>
    <source>
        <strain evidence="2">ATCC 27377 / DSM 6068 / ICPB 4128</strain>
    </source>
</reference>
<dbReference type="AlphaFoldDB" id="D2R5Z5"/>
<dbReference type="HOGENOM" id="CLU_3255564_0_0_0"/>